<dbReference type="SUPFAM" id="SSF55347">
    <property type="entry name" value="Glyceraldehyde-3-phosphate dehydrogenase-like, C-terminal domain"/>
    <property type="match status" value="1"/>
</dbReference>
<dbReference type="GO" id="GO:0006526">
    <property type="term" value="P:L-arginine biosynthetic process"/>
    <property type="evidence" value="ECO:0007669"/>
    <property type="project" value="UniProtKB-KW"/>
</dbReference>
<evidence type="ECO:0000256" key="4">
    <source>
        <dbReference type="ARBA" id="ARBA00023002"/>
    </source>
</evidence>
<accession>A0A383CR46</accession>
<feature type="non-terminal residue" evidence="6">
    <location>
        <position position="1"/>
    </location>
</feature>
<dbReference type="PANTHER" id="PTHR32338">
    <property type="entry name" value="N-ACETYL-GAMMA-GLUTAMYL-PHOSPHATE REDUCTASE, CHLOROPLASTIC-RELATED-RELATED"/>
    <property type="match status" value="1"/>
</dbReference>
<keyword evidence="4" id="KW-0560">Oxidoreductase</keyword>
<organism evidence="6">
    <name type="scientific">marine metagenome</name>
    <dbReference type="NCBI Taxonomy" id="408172"/>
    <lineage>
        <taxon>unclassified sequences</taxon>
        <taxon>metagenomes</taxon>
        <taxon>ecological metagenomes</taxon>
    </lineage>
</organism>
<dbReference type="Gene3D" id="3.40.50.720">
    <property type="entry name" value="NAD(P)-binding Rossmann-like Domain"/>
    <property type="match status" value="1"/>
</dbReference>
<dbReference type="EMBL" id="UINC01210843">
    <property type="protein sequence ID" value="SVE34490.1"/>
    <property type="molecule type" value="Genomic_DNA"/>
</dbReference>
<feature type="domain" description="Semialdehyde dehydrogenase NAD-binding" evidence="5">
    <location>
        <begin position="10"/>
        <end position="147"/>
    </location>
</feature>
<dbReference type="InterPro" id="IPR023013">
    <property type="entry name" value="AGPR_AS"/>
</dbReference>
<keyword evidence="3" id="KW-0521">NADP</keyword>
<keyword evidence="1" id="KW-0055">Arginine biosynthesis</keyword>
<dbReference type="GO" id="GO:0003942">
    <property type="term" value="F:N-acetyl-gamma-glutamyl-phosphate reductase activity"/>
    <property type="evidence" value="ECO:0007669"/>
    <property type="project" value="InterPro"/>
</dbReference>
<evidence type="ECO:0000259" key="5">
    <source>
        <dbReference type="SMART" id="SM00859"/>
    </source>
</evidence>
<dbReference type="SUPFAM" id="SSF51735">
    <property type="entry name" value="NAD(P)-binding Rossmann-fold domains"/>
    <property type="match status" value="1"/>
</dbReference>
<dbReference type="AlphaFoldDB" id="A0A383CR46"/>
<dbReference type="Pfam" id="PF22698">
    <property type="entry name" value="Semialdhyde_dhC_1"/>
    <property type="match status" value="1"/>
</dbReference>
<dbReference type="PROSITE" id="PS01224">
    <property type="entry name" value="ARGC"/>
    <property type="match status" value="1"/>
</dbReference>
<evidence type="ECO:0000256" key="3">
    <source>
        <dbReference type="ARBA" id="ARBA00022857"/>
    </source>
</evidence>
<dbReference type="PANTHER" id="PTHR32338:SF10">
    <property type="entry name" value="N-ACETYL-GAMMA-GLUTAMYL-PHOSPHATE REDUCTASE, CHLOROPLASTIC-RELATED"/>
    <property type="match status" value="1"/>
</dbReference>
<dbReference type="InterPro" id="IPR036291">
    <property type="entry name" value="NAD(P)-bd_dom_sf"/>
</dbReference>
<dbReference type="InterPro" id="IPR050085">
    <property type="entry name" value="AGPR"/>
</dbReference>
<evidence type="ECO:0000256" key="1">
    <source>
        <dbReference type="ARBA" id="ARBA00022571"/>
    </source>
</evidence>
<reference evidence="6" key="1">
    <citation type="submission" date="2018-05" db="EMBL/GenBank/DDBJ databases">
        <authorList>
            <person name="Lanie J.A."/>
            <person name="Ng W.-L."/>
            <person name="Kazmierczak K.M."/>
            <person name="Andrzejewski T.M."/>
            <person name="Davidsen T.M."/>
            <person name="Wayne K.J."/>
            <person name="Tettelin H."/>
            <person name="Glass J.I."/>
            <person name="Rusch D."/>
            <person name="Podicherti R."/>
            <person name="Tsui H.-C.T."/>
            <person name="Winkler M.E."/>
        </authorList>
    </citation>
    <scope>NUCLEOTIDE SEQUENCE</scope>
</reference>
<dbReference type="InterPro" id="IPR058924">
    <property type="entry name" value="AGPR_dimerisation_dom"/>
</dbReference>
<dbReference type="Pfam" id="PF01118">
    <property type="entry name" value="Semialdhyde_dh"/>
    <property type="match status" value="1"/>
</dbReference>
<dbReference type="InterPro" id="IPR000534">
    <property type="entry name" value="Semialdehyde_DH_NAD-bd"/>
</dbReference>
<gene>
    <name evidence="6" type="ORF">METZ01_LOCUS487344</name>
</gene>
<sequence length="239" mass="27434">IIFHMSKSIKVAVLGSTGYVGLDLVKILNQHPYVKINFLGCENHPNTEIKHIDNRIINQNLPKLKLNKEFNSSNSDVVFLALPHGISHKYVKNFYKKIRIIDLSADFRLDNLSTYISNYDNDHTCPSLLNKFIYGLPEFNKEKIKNNENISIPGCYPTSVLLALIPLIKENLLLENGIIIDSKSGYSGAGKKFNLKQIINDKNNNFYNYNTNQHRHICEIRQELNKCSVKKINFSFNPH</sequence>
<name>A0A383CR46_9ZZZZ</name>
<protein>
    <recommendedName>
        <fullName evidence="5">Semialdehyde dehydrogenase NAD-binding domain-containing protein</fullName>
    </recommendedName>
</protein>
<proteinExistence type="predicted"/>
<dbReference type="GO" id="GO:0051287">
    <property type="term" value="F:NAD binding"/>
    <property type="evidence" value="ECO:0007669"/>
    <property type="project" value="InterPro"/>
</dbReference>
<keyword evidence="2" id="KW-0028">Amino-acid biosynthesis</keyword>
<feature type="non-terminal residue" evidence="6">
    <location>
        <position position="239"/>
    </location>
</feature>
<dbReference type="SMART" id="SM00859">
    <property type="entry name" value="Semialdhyde_dh"/>
    <property type="match status" value="1"/>
</dbReference>
<evidence type="ECO:0000256" key="2">
    <source>
        <dbReference type="ARBA" id="ARBA00022605"/>
    </source>
</evidence>
<dbReference type="CDD" id="cd17895">
    <property type="entry name" value="AGPR_1_N"/>
    <property type="match status" value="1"/>
</dbReference>
<evidence type="ECO:0000313" key="6">
    <source>
        <dbReference type="EMBL" id="SVE34490.1"/>
    </source>
</evidence>